<accession>A0A6D2KJT3</accession>
<dbReference type="AlphaFoldDB" id="A0A6D2KJT3"/>
<keyword evidence="1" id="KW-0812">Transmembrane</keyword>
<comment type="caution">
    <text evidence="2">The sequence shown here is derived from an EMBL/GenBank/DDBJ whole genome shotgun (WGS) entry which is preliminary data.</text>
</comment>
<feature type="transmembrane region" description="Helical" evidence="1">
    <location>
        <begin position="6"/>
        <end position="26"/>
    </location>
</feature>
<dbReference type="PANTHER" id="PTHR37745:SF1">
    <property type="entry name" value="EXPRESSED PROTEIN"/>
    <property type="match status" value="1"/>
</dbReference>
<evidence type="ECO:0000313" key="3">
    <source>
        <dbReference type="Proteomes" id="UP000467841"/>
    </source>
</evidence>
<sequence>MGLVVVISLPLIFFCLLLGFGCYFLGKSRGRREIHTNPQVYGAPAPPPGATISTTSSPPIRAIVPIANYNEKDKTFVYQEEGTAVFKLYAVHSGHEPGAMDGNARIMHRVVGHKGFLMDQDTVYGVREELETEGVGLIAKDDGGDMHFAVMHQVQELRSELGNLEGKIGKIPQEMLGSVSRELFEMLNKIRNIGDESVKGTTGLISDKAHSDEILVGDNDLAHWSDHHHEHIYGDGKDAELIEDDEDSFGRSLDDVVPWEQIRPPSGCRSPKDLLSETCKPEKWLKCNDFDEKSILNCEDSKLTKPMRHGEGIVADVGLVGIQVDSFYQENAKWYDSPCGLDSNTDCEDNGFSRHGEIL</sequence>
<keyword evidence="1" id="KW-1133">Transmembrane helix</keyword>
<dbReference type="Proteomes" id="UP000467841">
    <property type="component" value="Unassembled WGS sequence"/>
</dbReference>
<name>A0A6D2KJT3_9BRAS</name>
<keyword evidence="3" id="KW-1185">Reference proteome</keyword>
<protein>
    <submittedName>
        <fullName evidence="2">Uncharacterized protein</fullName>
    </submittedName>
</protein>
<dbReference type="PANTHER" id="PTHR37745">
    <property type="entry name" value="EXPRESSED PROTEIN"/>
    <property type="match status" value="1"/>
</dbReference>
<evidence type="ECO:0000256" key="1">
    <source>
        <dbReference type="SAM" id="Phobius"/>
    </source>
</evidence>
<keyword evidence="1" id="KW-0472">Membrane</keyword>
<reference evidence="2" key="1">
    <citation type="submission" date="2020-01" db="EMBL/GenBank/DDBJ databases">
        <authorList>
            <person name="Mishra B."/>
        </authorList>
    </citation>
    <scope>NUCLEOTIDE SEQUENCE [LARGE SCALE GENOMIC DNA]</scope>
</reference>
<organism evidence="2 3">
    <name type="scientific">Microthlaspi erraticum</name>
    <dbReference type="NCBI Taxonomy" id="1685480"/>
    <lineage>
        <taxon>Eukaryota</taxon>
        <taxon>Viridiplantae</taxon>
        <taxon>Streptophyta</taxon>
        <taxon>Embryophyta</taxon>
        <taxon>Tracheophyta</taxon>
        <taxon>Spermatophyta</taxon>
        <taxon>Magnoliopsida</taxon>
        <taxon>eudicotyledons</taxon>
        <taxon>Gunneridae</taxon>
        <taxon>Pentapetalae</taxon>
        <taxon>rosids</taxon>
        <taxon>malvids</taxon>
        <taxon>Brassicales</taxon>
        <taxon>Brassicaceae</taxon>
        <taxon>Coluteocarpeae</taxon>
        <taxon>Microthlaspi</taxon>
    </lineage>
</organism>
<dbReference type="OrthoDB" id="1893723at2759"/>
<evidence type="ECO:0000313" key="2">
    <source>
        <dbReference type="EMBL" id="CAA7052507.1"/>
    </source>
</evidence>
<dbReference type="EMBL" id="CACVBM020001497">
    <property type="protein sequence ID" value="CAA7052507.1"/>
    <property type="molecule type" value="Genomic_DNA"/>
</dbReference>
<gene>
    <name evidence="2" type="ORF">MERR_LOCUS39742</name>
</gene>
<proteinExistence type="predicted"/>